<gene>
    <name evidence="1" type="ORF">GCM10007989_05210</name>
</gene>
<dbReference type="AlphaFoldDB" id="A0A918RUU8"/>
<evidence type="ECO:0000313" key="2">
    <source>
        <dbReference type="Proteomes" id="UP000646579"/>
    </source>
</evidence>
<comment type="caution">
    <text evidence="1">The sequence shown here is derived from an EMBL/GenBank/DDBJ whole genome shotgun (WGS) entry which is preliminary data.</text>
</comment>
<dbReference type="SUPFAM" id="SSF51306">
    <property type="entry name" value="LexA/Signal peptidase"/>
    <property type="match status" value="1"/>
</dbReference>
<reference evidence="1" key="2">
    <citation type="submission" date="2020-09" db="EMBL/GenBank/DDBJ databases">
        <authorList>
            <person name="Sun Q."/>
            <person name="Kim S."/>
        </authorList>
    </citation>
    <scope>NUCLEOTIDE SEQUENCE</scope>
    <source>
        <strain evidence="1">KCTC 32437</strain>
    </source>
</reference>
<dbReference type="Proteomes" id="UP000646579">
    <property type="component" value="Unassembled WGS sequence"/>
</dbReference>
<protein>
    <recommendedName>
        <fullName evidence="3">Peptidase S24/S26A/S26B/S26C domain-containing protein</fullName>
    </recommendedName>
</protein>
<evidence type="ECO:0000313" key="1">
    <source>
        <dbReference type="EMBL" id="GHA13573.1"/>
    </source>
</evidence>
<dbReference type="EMBL" id="BMZE01000001">
    <property type="protein sequence ID" value="GHA13573.1"/>
    <property type="molecule type" value="Genomic_DNA"/>
</dbReference>
<proteinExistence type="predicted"/>
<dbReference type="RefSeq" id="WP_189423058.1">
    <property type="nucleotide sequence ID" value="NZ_BMZE01000001.1"/>
</dbReference>
<keyword evidence="2" id="KW-1185">Reference proteome</keyword>
<name>A0A918RUU8_9HYPH</name>
<organism evidence="1 2">
    <name type="scientific">Devosia pacifica</name>
    <dbReference type="NCBI Taxonomy" id="1335967"/>
    <lineage>
        <taxon>Bacteria</taxon>
        <taxon>Pseudomonadati</taxon>
        <taxon>Pseudomonadota</taxon>
        <taxon>Alphaproteobacteria</taxon>
        <taxon>Hyphomicrobiales</taxon>
        <taxon>Devosiaceae</taxon>
        <taxon>Devosia</taxon>
    </lineage>
</organism>
<reference evidence="1" key="1">
    <citation type="journal article" date="2014" name="Int. J. Syst. Evol. Microbiol.">
        <title>Complete genome sequence of Corynebacterium casei LMG S-19264T (=DSM 44701T), isolated from a smear-ripened cheese.</title>
        <authorList>
            <consortium name="US DOE Joint Genome Institute (JGI-PGF)"/>
            <person name="Walter F."/>
            <person name="Albersmeier A."/>
            <person name="Kalinowski J."/>
            <person name="Ruckert C."/>
        </authorList>
    </citation>
    <scope>NUCLEOTIDE SEQUENCE</scope>
    <source>
        <strain evidence="1">KCTC 32437</strain>
    </source>
</reference>
<evidence type="ECO:0008006" key="3">
    <source>
        <dbReference type="Google" id="ProtNLM"/>
    </source>
</evidence>
<accession>A0A918RUU8</accession>
<sequence length="120" mass="13474">MTQALQSIPMQGPTPALLALAVRGDLMSPRLRDGQDAVYYARSGFVADDIYVLDYGDGHLFVCHVQYTGHGTYRLFGEKDGWEVTGVARHQLQQIMVGIVVCEMHVRDREMLLRLLGRLP</sequence>
<dbReference type="InterPro" id="IPR036286">
    <property type="entry name" value="LexA/Signal_pep-like_sf"/>
</dbReference>